<protein>
    <submittedName>
        <fullName evidence="1">Uncharacterized protein</fullName>
    </submittedName>
</protein>
<organism evidence="1 2">
    <name type="scientific">Anaeroselena agilis</name>
    <dbReference type="NCBI Taxonomy" id="3063788"/>
    <lineage>
        <taxon>Bacteria</taxon>
        <taxon>Bacillati</taxon>
        <taxon>Bacillota</taxon>
        <taxon>Negativicutes</taxon>
        <taxon>Acetonemataceae</taxon>
        <taxon>Anaeroselena</taxon>
    </lineage>
</organism>
<gene>
    <name evidence="1" type="ORF">Q4T40_09015</name>
</gene>
<name>A0ABU3NX43_9FIRM</name>
<dbReference type="RefSeq" id="WP_413779887.1">
    <property type="nucleotide sequence ID" value="NZ_JAUOZS010000001.1"/>
</dbReference>
<evidence type="ECO:0000313" key="1">
    <source>
        <dbReference type="EMBL" id="MDT8901377.1"/>
    </source>
</evidence>
<sequence length="172" mass="18788">MPKLQQDSERISHGANLLISILVRYPEIGTVNYDADTGTINLTFMLSGTPAAAELAAIEERLLASIDAYHSLEGIKDGSAEVWCSTCDQVAMLTLRRDVGTLSRGEIALVIALLHEGLQDRLIADENDAILEEDLLVQEEVIGTMLESMKQDHNGNGLIGIREDGRVLVFNK</sequence>
<comment type="caution">
    <text evidence="1">The sequence shown here is derived from an EMBL/GenBank/DDBJ whole genome shotgun (WGS) entry which is preliminary data.</text>
</comment>
<dbReference type="Proteomes" id="UP001254848">
    <property type="component" value="Unassembled WGS sequence"/>
</dbReference>
<dbReference type="EMBL" id="JAUOZS010000001">
    <property type="protein sequence ID" value="MDT8901377.1"/>
    <property type="molecule type" value="Genomic_DNA"/>
</dbReference>
<accession>A0ABU3NX43</accession>
<evidence type="ECO:0000313" key="2">
    <source>
        <dbReference type="Proteomes" id="UP001254848"/>
    </source>
</evidence>
<proteinExistence type="predicted"/>
<reference evidence="1 2" key="1">
    <citation type="submission" date="2023-07" db="EMBL/GenBank/DDBJ databases">
        <title>The novel representative of Negativicutes class, Anaeroselena agilis gen. nov. sp. nov.</title>
        <authorList>
            <person name="Prokofeva M.I."/>
            <person name="Elcheninov A.G."/>
            <person name="Klyukina A."/>
            <person name="Kublanov I.V."/>
            <person name="Frolov E.N."/>
            <person name="Podosokorskaya O.A."/>
        </authorList>
    </citation>
    <scope>NUCLEOTIDE SEQUENCE [LARGE SCALE GENOMIC DNA]</scope>
    <source>
        <strain evidence="1 2">4137-cl</strain>
    </source>
</reference>
<keyword evidence="2" id="KW-1185">Reference proteome</keyword>